<reference evidence="2 3" key="1">
    <citation type="journal article" date="2013" name="BMC Genomics">
        <title>Reconstruction of the lipid metabolism for the microalga Monoraphidium neglectum from its genome sequence reveals characteristics suitable for biofuel production.</title>
        <authorList>
            <person name="Bogen C."/>
            <person name="Al-Dilaimi A."/>
            <person name="Albersmeier A."/>
            <person name="Wichmann J."/>
            <person name="Grundmann M."/>
            <person name="Rupp O."/>
            <person name="Lauersen K.J."/>
            <person name="Blifernez-Klassen O."/>
            <person name="Kalinowski J."/>
            <person name="Goesmann A."/>
            <person name="Mussgnug J.H."/>
            <person name="Kruse O."/>
        </authorList>
    </citation>
    <scope>NUCLEOTIDE SEQUENCE [LARGE SCALE GENOMIC DNA]</scope>
    <source>
        <strain evidence="2 3">SAG 48.87</strain>
    </source>
</reference>
<evidence type="ECO:0000313" key="3">
    <source>
        <dbReference type="Proteomes" id="UP000054498"/>
    </source>
</evidence>
<dbReference type="AlphaFoldDB" id="A0A0D2MET9"/>
<dbReference type="RefSeq" id="XP_013900659.1">
    <property type="nucleotide sequence ID" value="XM_014045205.1"/>
</dbReference>
<name>A0A0D2MET9_9CHLO</name>
<gene>
    <name evidence="2" type="ORF">MNEG_6322</name>
</gene>
<dbReference type="EMBL" id="KK101235">
    <property type="protein sequence ID" value="KIZ01640.1"/>
    <property type="molecule type" value="Genomic_DNA"/>
</dbReference>
<evidence type="ECO:0000256" key="1">
    <source>
        <dbReference type="SAM" id="MobiDB-lite"/>
    </source>
</evidence>
<protein>
    <submittedName>
        <fullName evidence="2">Uncharacterized protein</fullName>
    </submittedName>
</protein>
<organism evidence="2 3">
    <name type="scientific">Monoraphidium neglectum</name>
    <dbReference type="NCBI Taxonomy" id="145388"/>
    <lineage>
        <taxon>Eukaryota</taxon>
        <taxon>Viridiplantae</taxon>
        <taxon>Chlorophyta</taxon>
        <taxon>core chlorophytes</taxon>
        <taxon>Chlorophyceae</taxon>
        <taxon>CS clade</taxon>
        <taxon>Sphaeropleales</taxon>
        <taxon>Selenastraceae</taxon>
        <taxon>Monoraphidium</taxon>
    </lineage>
</organism>
<dbReference type="KEGG" id="mng:MNEG_6322"/>
<dbReference type="Proteomes" id="UP000054498">
    <property type="component" value="Unassembled WGS sequence"/>
</dbReference>
<keyword evidence="3" id="KW-1185">Reference proteome</keyword>
<evidence type="ECO:0000313" key="2">
    <source>
        <dbReference type="EMBL" id="KIZ01640.1"/>
    </source>
</evidence>
<sequence>MRHRSRARAAASSALLTGGEEALAVLGAIAADEVRQKEWLRPAEPQPRVVGSDTVGGAAPWQQQQQQQQQQQPVLEEEAKMTSVPGSSGRAARGVANALPASRRTSSSGRDDERERDAAGPRQPAIAHQLQTLGLLEIAPPDLT</sequence>
<feature type="region of interest" description="Disordered" evidence="1">
    <location>
        <begin position="37"/>
        <end position="144"/>
    </location>
</feature>
<dbReference type="GeneID" id="25739198"/>
<accession>A0A0D2MET9</accession>
<proteinExistence type="predicted"/>
<feature type="compositionally biased region" description="Basic and acidic residues" evidence="1">
    <location>
        <begin position="109"/>
        <end position="119"/>
    </location>
</feature>
<feature type="compositionally biased region" description="Low complexity" evidence="1">
    <location>
        <begin position="62"/>
        <end position="72"/>
    </location>
</feature>